<feature type="transmembrane region" description="Helical" evidence="1">
    <location>
        <begin position="121"/>
        <end position="144"/>
    </location>
</feature>
<keyword evidence="1" id="KW-0812">Transmembrane</keyword>
<evidence type="ECO:0000313" key="3">
    <source>
        <dbReference type="Proteomes" id="UP000569092"/>
    </source>
</evidence>
<organism evidence="2 3">
    <name type="scientific">Tunturiibacter lichenicola</name>
    <dbReference type="NCBI Taxonomy" id="2051959"/>
    <lineage>
        <taxon>Bacteria</taxon>
        <taxon>Pseudomonadati</taxon>
        <taxon>Acidobacteriota</taxon>
        <taxon>Terriglobia</taxon>
        <taxon>Terriglobales</taxon>
        <taxon>Acidobacteriaceae</taxon>
        <taxon>Tunturiibacter</taxon>
    </lineage>
</organism>
<dbReference type="EMBL" id="JACHDZ010000001">
    <property type="protein sequence ID" value="MBB5342792.1"/>
    <property type="molecule type" value="Genomic_DNA"/>
</dbReference>
<feature type="transmembrane region" description="Helical" evidence="1">
    <location>
        <begin position="72"/>
        <end position="93"/>
    </location>
</feature>
<accession>A0A7W8J7M3</accession>
<keyword evidence="1" id="KW-0472">Membrane</keyword>
<comment type="caution">
    <text evidence="2">The sequence shown here is derived from an EMBL/GenBank/DDBJ whole genome shotgun (WGS) entry which is preliminary data.</text>
</comment>
<evidence type="ECO:0008006" key="4">
    <source>
        <dbReference type="Google" id="ProtNLM"/>
    </source>
</evidence>
<sequence>MTESSLRRHTAIFGLVATLISLTEIPLYFMYTGAPPQWNILTRVLVGIVGSTILVVFLVGFRLVICQGRPQLEWAATLALVSGLMWLTFSMVAQSMEAGTAIVSKVPIDATVDGVLAPGQFLLWGANGRLMTTLFLSASGFAILRGRLMSAWVAWLAFLIALINLAFVPAMFFGYDAAQFYSAVGWGTTATAPVLVLLWIIIASIIMLRTPAKSEA</sequence>
<proteinExistence type="predicted"/>
<evidence type="ECO:0000313" key="2">
    <source>
        <dbReference type="EMBL" id="MBB5342792.1"/>
    </source>
</evidence>
<evidence type="ECO:0000256" key="1">
    <source>
        <dbReference type="SAM" id="Phobius"/>
    </source>
</evidence>
<feature type="transmembrane region" description="Helical" evidence="1">
    <location>
        <begin position="12"/>
        <end position="31"/>
    </location>
</feature>
<gene>
    <name evidence="2" type="ORF">HDF10_000742</name>
</gene>
<feature type="transmembrane region" description="Helical" evidence="1">
    <location>
        <begin position="43"/>
        <end position="65"/>
    </location>
</feature>
<reference evidence="2 3" key="1">
    <citation type="submission" date="2020-08" db="EMBL/GenBank/DDBJ databases">
        <title>Genomic Encyclopedia of Type Strains, Phase IV (KMG-V): Genome sequencing to study the core and pangenomes of soil and plant-associated prokaryotes.</title>
        <authorList>
            <person name="Whitman W."/>
        </authorList>
    </citation>
    <scope>NUCLEOTIDE SEQUENCE [LARGE SCALE GENOMIC DNA]</scope>
    <source>
        <strain evidence="2 3">M8US30</strain>
    </source>
</reference>
<keyword evidence="1" id="KW-1133">Transmembrane helix</keyword>
<dbReference type="AlphaFoldDB" id="A0A7W8J7M3"/>
<feature type="transmembrane region" description="Helical" evidence="1">
    <location>
        <begin position="184"/>
        <end position="208"/>
    </location>
</feature>
<protein>
    <recommendedName>
        <fullName evidence="4">DUF4386 domain-containing protein</fullName>
    </recommendedName>
</protein>
<feature type="transmembrane region" description="Helical" evidence="1">
    <location>
        <begin position="151"/>
        <end position="172"/>
    </location>
</feature>
<dbReference type="Proteomes" id="UP000569092">
    <property type="component" value="Unassembled WGS sequence"/>
</dbReference>
<name>A0A7W8J7M3_9BACT</name>